<dbReference type="RefSeq" id="WP_143185234.1">
    <property type="nucleotide sequence ID" value="NZ_FQYR01000008.1"/>
</dbReference>
<evidence type="ECO:0000256" key="8">
    <source>
        <dbReference type="RuleBase" id="RU004005"/>
    </source>
</evidence>
<dbReference type="STRING" id="1123071.SAMN02745181_3693"/>
<keyword evidence="3 7" id="KW-0694">RNA-binding</keyword>
<comment type="subunit">
    <text evidence="7 9">Part of the 50S ribosomal subunit.</text>
</comment>
<dbReference type="NCBIfam" id="TIGR01044">
    <property type="entry name" value="rplV_bact"/>
    <property type="match status" value="1"/>
</dbReference>
<dbReference type="Proteomes" id="UP000184510">
    <property type="component" value="Unassembled WGS sequence"/>
</dbReference>
<dbReference type="PROSITE" id="PS00464">
    <property type="entry name" value="RIBOSOMAL_L22"/>
    <property type="match status" value="1"/>
</dbReference>
<evidence type="ECO:0000256" key="10">
    <source>
        <dbReference type="RuleBase" id="RU004008"/>
    </source>
</evidence>
<dbReference type="HAMAP" id="MF_01331_B">
    <property type="entry name" value="Ribosomal_uL22_B"/>
    <property type="match status" value="1"/>
</dbReference>
<name>A0A1M6RVF1_9BACT</name>
<dbReference type="Pfam" id="PF00237">
    <property type="entry name" value="Ribosomal_L22"/>
    <property type="match status" value="1"/>
</dbReference>
<comment type="function">
    <text evidence="7 10">This protein binds specifically to 23S rRNA; its binding is stimulated by other ribosomal proteins, e.g., L4, L17, and L20. It is important during the early stages of 50S assembly. It makes multiple contacts with different domains of the 23S rRNA in the assembled 50S subunit and ribosome.</text>
</comment>
<evidence type="ECO:0000313" key="11">
    <source>
        <dbReference type="EMBL" id="SHK36425.1"/>
    </source>
</evidence>
<protein>
    <recommendedName>
        <fullName evidence="6 7">Large ribosomal subunit protein uL22</fullName>
    </recommendedName>
</protein>
<dbReference type="InterPro" id="IPR001063">
    <property type="entry name" value="Ribosomal_uL22"/>
</dbReference>
<sequence length="113" mass="12322">MEVKSTYKFARISAKKARDVAREIQGLPVSAAIDALTFTPKKAAFLIGKTLKSAIANAENNFELDADDLYVKEAVIGEGPTFRRFKPRARGSAGAIRKRTSHIFITLAPKAEA</sequence>
<evidence type="ECO:0000256" key="5">
    <source>
        <dbReference type="ARBA" id="ARBA00023274"/>
    </source>
</evidence>
<dbReference type="PANTHER" id="PTHR13501">
    <property type="entry name" value="CHLOROPLAST 50S RIBOSOMAL PROTEIN L22-RELATED"/>
    <property type="match status" value="1"/>
</dbReference>
<dbReference type="CDD" id="cd00336">
    <property type="entry name" value="Ribosomal_L22"/>
    <property type="match status" value="1"/>
</dbReference>
<evidence type="ECO:0000256" key="9">
    <source>
        <dbReference type="RuleBase" id="RU004006"/>
    </source>
</evidence>
<dbReference type="InterPro" id="IPR047867">
    <property type="entry name" value="Ribosomal_uL22_bac/org-type"/>
</dbReference>
<evidence type="ECO:0000256" key="3">
    <source>
        <dbReference type="ARBA" id="ARBA00022884"/>
    </source>
</evidence>
<evidence type="ECO:0000256" key="6">
    <source>
        <dbReference type="ARBA" id="ARBA00035207"/>
    </source>
</evidence>
<evidence type="ECO:0000256" key="2">
    <source>
        <dbReference type="ARBA" id="ARBA00022730"/>
    </source>
</evidence>
<dbReference type="Gene3D" id="3.90.470.10">
    <property type="entry name" value="Ribosomal protein L22/L17"/>
    <property type="match status" value="1"/>
</dbReference>
<dbReference type="GO" id="GO:0006412">
    <property type="term" value="P:translation"/>
    <property type="evidence" value="ECO:0007669"/>
    <property type="project" value="UniProtKB-UniRule"/>
</dbReference>
<comment type="function">
    <text evidence="7">The globular domain of the protein is located near the polypeptide exit tunnel on the outside of the subunit, while an extended beta-hairpin is found that lines the wall of the exit tunnel in the center of the 70S ribosome.</text>
</comment>
<proteinExistence type="inferred from homology"/>
<accession>A0A1M6RVF1</accession>
<dbReference type="InterPro" id="IPR036394">
    <property type="entry name" value="Ribosomal_uL22_sf"/>
</dbReference>
<dbReference type="EMBL" id="FQYR01000008">
    <property type="protein sequence ID" value="SHK36425.1"/>
    <property type="molecule type" value="Genomic_DNA"/>
</dbReference>
<evidence type="ECO:0000313" key="12">
    <source>
        <dbReference type="Proteomes" id="UP000184510"/>
    </source>
</evidence>
<dbReference type="GO" id="GO:0019843">
    <property type="term" value="F:rRNA binding"/>
    <property type="evidence" value="ECO:0007669"/>
    <property type="project" value="UniProtKB-UniRule"/>
</dbReference>
<evidence type="ECO:0000256" key="4">
    <source>
        <dbReference type="ARBA" id="ARBA00022980"/>
    </source>
</evidence>
<dbReference type="InParanoid" id="A0A1M6RVF1"/>
<dbReference type="SUPFAM" id="SSF54843">
    <property type="entry name" value="Ribosomal protein L22"/>
    <property type="match status" value="1"/>
</dbReference>
<dbReference type="OrthoDB" id="9805969at2"/>
<keyword evidence="2 7" id="KW-0699">rRNA-binding</keyword>
<dbReference type="GO" id="GO:0022625">
    <property type="term" value="C:cytosolic large ribosomal subunit"/>
    <property type="evidence" value="ECO:0007669"/>
    <property type="project" value="TreeGrafter"/>
</dbReference>
<keyword evidence="4 7" id="KW-0689">Ribosomal protein</keyword>
<evidence type="ECO:0000256" key="7">
    <source>
        <dbReference type="HAMAP-Rule" id="MF_01331"/>
    </source>
</evidence>
<dbReference type="PANTHER" id="PTHR13501:SF8">
    <property type="entry name" value="LARGE RIBOSOMAL SUBUNIT PROTEIN UL22M"/>
    <property type="match status" value="1"/>
</dbReference>
<dbReference type="InterPro" id="IPR018260">
    <property type="entry name" value="Ribosomal_uL22_CS"/>
</dbReference>
<dbReference type="FunCoup" id="A0A1M6RVF1">
    <property type="interactions" value="512"/>
</dbReference>
<dbReference type="GO" id="GO:0003735">
    <property type="term" value="F:structural constituent of ribosome"/>
    <property type="evidence" value="ECO:0007669"/>
    <property type="project" value="InterPro"/>
</dbReference>
<keyword evidence="5 7" id="KW-0687">Ribonucleoprotein</keyword>
<gene>
    <name evidence="7" type="primary">rplV</name>
    <name evidence="11" type="ORF">SAMN02745181_3693</name>
</gene>
<reference evidence="11 12" key="1">
    <citation type="submission" date="2016-11" db="EMBL/GenBank/DDBJ databases">
        <authorList>
            <person name="Jaros S."/>
            <person name="Januszkiewicz K."/>
            <person name="Wedrychowicz H."/>
        </authorList>
    </citation>
    <scope>NUCLEOTIDE SEQUENCE [LARGE SCALE GENOMIC DNA]</scope>
    <source>
        <strain evidence="11 12">DSM 18772</strain>
    </source>
</reference>
<evidence type="ECO:0000256" key="1">
    <source>
        <dbReference type="ARBA" id="ARBA00009451"/>
    </source>
</evidence>
<keyword evidence="12" id="KW-1185">Reference proteome</keyword>
<dbReference type="InterPro" id="IPR005727">
    <property type="entry name" value="Ribosomal_uL22_bac/chlpt-type"/>
</dbReference>
<dbReference type="AlphaFoldDB" id="A0A1M6RVF1"/>
<comment type="similarity">
    <text evidence="1 7 8">Belongs to the universal ribosomal protein uL22 family.</text>
</comment>
<organism evidence="11 12">
    <name type="scientific">Rubritalea squalenifaciens DSM 18772</name>
    <dbReference type="NCBI Taxonomy" id="1123071"/>
    <lineage>
        <taxon>Bacteria</taxon>
        <taxon>Pseudomonadati</taxon>
        <taxon>Verrucomicrobiota</taxon>
        <taxon>Verrucomicrobiia</taxon>
        <taxon>Verrucomicrobiales</taxon>
        <taxon>Rubritaleaceae</taxon>
        <taxon>Rubritalea</taxon>
    </lineage>
</organism>